<evidence type="ECO:0000313" key="1">
    <source>
        <dbReference type="EMBL" id="TYI29704.1"/>
    </source>
</evidence>
<proteinExistence type="predicted"/>
<dbReference type="AlphaFoldDB" id="A0A5D2QQY7"/>
<dbReference type="EMBL" id="CM017614">
    <property type="protein sequence ID" value="TYI29704.1"/>
    <property type="molecule type" value="Genomic_DNA"/>
</dbReference>
<keyword evidence="2" id="KW-1185">Reference proteome</keyword>
<protein>
    <submittedName>
        <fullName evidence="1">Uncharacterized protein</fullName>
    </submittedName>
</protein>
<reference evidence="1 2" key="1">
    <citation type="submission" date="2019-07" db="EMBL/GenBank/DDBJ databases">
        <title>WGS assembly of Gossypium tomentosum.</title>
        <authorList>
            <person name="Chen Z.J."/>
            <person name="Sreedasyam A."/>
            <person name="Ando A."/>
            <person name="Song Q."/>
            <person name="De L."/>
            <person name="Hulse-Kemp A."/>
            <person name="Ding M."/>
            <person name="Ye W."/>
            <person name="Kirkbride R."/>
            <person name="Jenkins J."/>
            <person name="Plott C."/>
            <person name="Lovell J."/>
            <person name="Lin Y.-M."/>
            <person name="Vaughn R."/>
            <person name="Liu B."/>
            <person name="Li W."/>
            <person name="Simpson S."/>
            <person name="Scheffler B."/>
            <person name="Saski C."/>
            <person name="Grover C."/>
            <person name="Hu G."/>
            <person name="Conover J."/>
            <person name="Carlson J."/>
            <person name="Shu S."/>
            <person name="Boston L."/>
            <person name="Williams M."/>
            <person name="Peterson D."/>
            <person name="Mcgee K."/>
            <person name="Jones D."/>
            <person name="Wendel J."/>
            <person name="Stelly D."/>
            <person name="Grimwood J."/>
            <person name="Schmutz J."/>
        </authorList>
    </citation>
    <scope>NUCLEOTIDE SEQUENCE [LARGE SCALE GENOMIC DNA]</scope>
    <source>
        <strain evidence="1">7179.01</strain>
    </source>
</reference>
<accession>A0A5D2QQY7</accession>
<gene>
    <name evidence="1" type="ORF">ES332_A05G335600v1</name>
</gene>
<dbReference type="Proteomes" id="UP000322667">
    <property type="component" value="Chromosome A05"/>
</dbReference>
<organism evidence="1 2">
    <name type="scientific">Gossypium tomentosum</name>
    <name type="common">Hawaiian cotton</name>
    <name type="synonym">Gossypium sandvicense</name>
    <dbReference type="NCBI Taxonomy" id="34277"/>
    <lineage>
        <taxon>Eukaryota</taxon>
        <taxon>Viridiplantae</taxon>
        <taxon>Streptophyta</taxon>
        <taxon>Embryophyta</taxon>
        <taxon>Tracheophyta</taxon>
        <taxon>Spermatophyta</taxon>
        <taxon>Magnoliopsida</taxon>
        <taxon>eudicotyledons</taxon>
        <taxon>Gunneridae</taxon>
        <taxon>Pentapetalae</taxon>
        <taxon>rosids</taxon>
        <taxon>malvids</taxon>
        <taxon>Malvales</taxon>
        <taxon>Malvaceae</taxon>
        <taxon>Malvoideae</taxon>
        <taxon>Gossypium</taxon>
    </lineage>
</organism>
<sequence length="104" mass="12401">MKFLFRFISGPNRTMLRSLGRHQFSDLTGTKAKRNYADNVSEYNTVLVSLNAKRRVKRHKTVVLYATARVERCQVLQLVRLLEWKWLLCHLFQNKCIFTPLRME</sequence>
<name>A0A5D2QQY7_GOSTO</name>
<evidence type="ECO:0000313" key="2">
    <source>
        <dbReference type="Proteomes" id="UP000322667"/>
    </source>
</evidence>